<dbReference type="Gene3D" id="3.30.310.50">
    <property type="entry name" value="Alpha-D-phosphohexomutase, C-terminal domain"/>
    <property type="match status" value="1"/>
</dbReference>
<dbReference type="Pfam" id="PF09981">
    <property type="entry name" value="DUF2218"/>
    <property type="match status" value="1"/>
</dbReference>
<dbReference type="Proteomes" id="UP000531216">
    <property type="component" value="Unassembled WGS sequence"/>
</dbReference>
<sequence>MPTARAVVPTTHASRYLQQLCKHWSHKFVVTFDPQEGTIDMSSARVSLLAGDDRLEIAVVADETETLDRMEGVVADHIRRFAFREELTFDWKREG</sequence>
<evidence type="ECO:0008006" key="3">
    <source>
        <dbReference type="Google" id="ProtNLM"/>
    </source>
</evidence>
<evidence type="ECO:0000313" key="1">
    <source>
        <dbReference type="EMBL" id="MBB3934971.1"/>
    </source>
</evidence>
<name>A0A7W6BN50_9HYPH</name>
<dbReference type="OrthoDB" id="9806511at2"/>
<keyword evidence="2" id="KW-1185">Reference proteome</keyword>
<dbReference type="RefSeq" id="WP_090964043.1">
    <property type="nucleotide sequence ID" value="NZ_CP181348.1"/>
</dbReference>
<dbReference type="AlphaFoldDB" id="A0A7W6BN50"/>
<comment type="caution">
    <text evidence="1">The sequence shown here is derived from an EMBL/GenBank/DDBJ whole genome shotgun (WGS) entry which is preliminary data.</text>
</comment>
<organism evidence="1 2">
    <name type="scientific">Aureimonas phyllosphaerae</name>
    <dbReference type="NCBI Taxonomy" id="1166078"/>
    <lineage>
        <taxon>Bacteria</taxon>
        <taxon>Pseudomonadati</taxon>
        <taxon>Pseudomonadota</taxon>
        <taxon>Alphaproteobacteria</taxon>
        <taxon>Hyphomicrobiales</taxon>
        <taxon>Aurantimonadaceae</taxon>
        <taxon>Aureimonas</taxon>
    </lineage>
</organism>
<protein>
    <recommendedName>
        <fullName evidence="3">DUF2218 domain-containing protein</fullName>
    </recommendedName>
</protein>
<reference evidence="1 2" key="1">
    <citation type="submission" date="2020-08" db="EMBL/GenBank/DDBJ databases">
        <title>Genomic Encyclopedia of Type Strains, Phase IV (KMG-IV): sequencing the most valuable type-strain genomes for metagenomic binning, comparative biology and taxonomic classification.</title>
        <authorList>
            <person name="Goeker M."/>
        </authorList>
    </citation>
    <scope>NUCLEOTIDE SEQUENCE [LARGE SCALE GENOMIC DNA]</scope>
    <source>
        <strain evidence="1 2">DSM 25024</strain>
    </source>
</reference>
<gene>
    <name evidence="1" type="ORF">GGR05_001099</name>
</gene>
<proteinExistence type="predicted"/>
<dbReference type="InterPro" id="IPR014543">
    <property type="entry name" value="UCP028291"/>
</dbReference>
<dbReference type="EMBL" id="JACIDO010000002">
    <property type="protein sequence ID" value="MBB3934971.1"/>
    <property type="molecule type" value="Genomic_DNA"/>
</dbReference>
<evidence type="ECO:0000313" key="2">
    <source>
        <dbReference type="Proteomes" id="UP000531216"/>
    </source>
</evidence>
<accession>A0A7W6BN50</accession>
<dbReference type="PIRSF" id="PIRSF028291">
    <property type="entry name" value="UCP028291"/>
    <property type="match status" value="1"/>
</dbReference>